<accession>A0A2I0SMT9</accession>
<reference evidence="3 4" key="1">
    <citation type="submission" date="2017-12" db="EMBL/GenBank/DDBJ databases">
        <title>Streptomyces populusis sp. nov., a novel endophytic actinobacterium isolated from stems of Populus adenopoda Maxim.</title>
        <authorList>
            <person name="Wang Z."/>
        </authorList>
    </citation>
    <scope>NUCLEOTIDE SEQUENCE [LARGE SCALE GENOMIC DNA]</scope>
    <source>
        <strain evidence="3 4">A249</strain>
    </source>
</reference>
<dbReference type="EMBL" id="PJOS01000037">
    <property type="protein sequence ID" value="PKT71220.1"/>
    <property type="molecule type" value="Genomic_DNA"/>
</dbReference>
<sequence>MASKTDRFLSLRAMRQLRRVRAFYAAGVVLWAVSALWTGWQSPGGRQMWISVMLLAIFTGLLLTASLWLRRLRTVAVASAGPGRRAVPQRTAAPSRHAHA</sequence>
<comment type="caution">
    <text evidence="3">The sequence shown here is derived from an EMBL/GenBank/DDBJ whole genome shotgun (WGS) entry which is preliminary data.</text>
</comment>
<organism evidence="3 4">
    <name type="scientific">Streptomyces populi</name>
    <dbReference type="NCBI Taxonomy" id="2058924"/>
    <lineage>
        <taxon>Bacteria</taxon>
        <taxon>Bacillati</taxon>
        <taxon>Actinomycetota</taxon>
        <taxon>Actinomycetes</taxon>
        <taxon>Kitasatosporales</taxon>
        <taxon>Streptomycetaceae</taxon>
        <taxon>Streptomyces</taxon>
    </lineage>
</organism>
<dbReference type="AlphaFoldDB" id="A0A2I0SMT9"/>
<evidence type="ECO:0000313" key="3">
    <source>
        <dbReference type="EMBL" id="PKT71220.1"/>
    </source>
</evidence>
<feature type="region of interest" description="Disordered" evidence="1">
    <location>
        <begin position="79"/>
        <end position="100"/>
    </location>
</feature>
<protein>
    <submittedName>
        <fullName evidence="3">Uncharacterized protein</fullName>
    </submittedName>
</protein>
<feature type="transmembrane region" description="Helical" evidence="2">
    <location>
        <begin position="21"/>
        <end position="40"/>
    </location>
</feature>
<gene>
    <name evidence="3" type="ORF">CW362_20055</name>
</gene>
<evidence type="ECO:0000256" key="1">
    <source>
        <dbReference type="SAM" id="MobiDB-lite"/>
    </source>
</evidence>
<proteinExistence type="predicted"/>
<keyword evidence="2" id="KW-1133">Transmembrane helix</keyword>
<dbReference type="Proteomes" id="UP000236178">
    <property type="component" value="Unassembled WGS sequence"/>
</dbReference>
<evidence type="ECO:0000313" key="4">
    <source>
        <dbReference type="Proteomes" id="UP000236178"/>
    </source>
</evidence>
<dbReference type="OrthoDB" id="4327951at2"/>
<keyword evidence="4" id="KW-1185">Reference proteome</keyword>
<keyword evidence="2" id="KW-0812">Transmembrane</keyword>
<keyword evidence="2" id="KW-0472">Membrane</keyword>
<evidence type="ECO:0000256" key="2">
    <source>
        <dbReference type="SAM" id="Phobius"/>
    </source>
</evidence>
<feature type="transmembrane region" description="Helical" evidence="2">
    <location>
        <begin position="46"/>
        <end position="69"/>
    </location>
</feature>
<name>A0A2I0SMT9_9ACTN</name>